<dbReference type="GO" id="GO:0008168">
    <property type="term" value="F:methyltransferase activity"/>
    <property type="evidence" value="ECO:0007669"/>
    <property type="project" value="UniProtKB-KW"/>
</dbReference>
<feature type="region of interest" description="Disordered" evidence="3">
    <location>
        <begin position="1"/>
        <end position="22"/>
    </location>
</feature>
<accession>A0A2H4STU5</accession>
<proteinExistence type="predicted"/>
<organism evidence="5 6">
    <name type="scientific">Cordyceps militaris</name>
    <name type="common">Caterpillar fungus</name>
    <name type="synonym">Clavaria militaris</name>
    <dbReference type="NCBI Taxonomy" id="73501"/>
    <lineage>
        <taxon>Eukaryota</taxon>
        <taxon>Fungi</taxon>
        <taxon>Dikarya</taxon>
        <taxon>Ascomycota</taxon>
        <taxon>Pezizomycotina</taxon>
        <taxon>Sordariomycetes</taxon>
        <taxon>Hypocreomycetidae</taxon>
        <taxon>Hypocreales</taxon>
        <taxon>Cordycipitaceae</taxon>
        <taxon>Cordyceps</taxon>
    </lineage>
</organism>
<dbReference type="SUPFAM" id="SSF53335">
    <property type="entry name" value="S-adenosyl-L-methionine-dependent methyltransferases"/>
    <property type="match status" value="1"/>
</dbReference>
<dbReference type="VEuPathDB" id="FungiDB:CCM_03996"/>
<dbReference type="GO" id="GO:0005634">
    <property type="term" value="C:nucleus"/>
    <property type="evidence" value="ECO:0007669"/>
    <property type="project" value="TreeGrafter"/>
</dbReference>
<keyword evidence="2" id="KW-0808">Transferase</keyword>
<protein>
    <submittedName>
        <fullName evidence="5">S-adenosyl-L-methionine dependent</fullName>
    </submittedName>
</protein>
<dbReference type="EMBL" id="CP023327">
    <property type="protein sequence ID" value="ATY66526.1"/>
    <property type="molecule type" value="Genomic_DNA"/>
</dbReference>
<evidence type="ECO:0000256" key="4">
    <source>
        <dbReference type="SAM" id="Phobius"/>
    </source>
</evidence>
<evidence type="ECO:0000313" key="5">
    <source>
        <dbReference type="EMBL" id="ATY66526.1"/>
    </source>
</evidence>
<dbReference type="OrthoDB" id="514248at2759"/>
<dbReference type="InterPro" id="IPR029063">
    <property type="entry name" value="SAM-dependent_MTases_sf"/>
</dbReference>
<dbReference type="PANTHER" id="PTHR13393:SF0">
    <property type="entry name" value="RNA N6-ADENOSINE-METHYLTRANSFERASE METTL16"/>
    <property type="match status" value="1"/>
</dbReference>
<evidence type="ECO:0000256" key="2">
    <source>
        <dbReference type="ARBA" id="ARBA00022679"/>
    </source>
</evidence>
<dbReference type="Gene3D" id="3.40.50.150">
    <property type="entry name" value="Vaccinia Virus protein VP39"/>
    <property type="match status" value="1"/>
</dbReference>
<dbReference type="InterPro" id="IPR010286">
    <property type="entry name" value="METTL16/RlmF"/>
</dbReference>
<keyword evidence="4" id="KW-0812">Transmembrane</keyword>
<gene>
    <name evidence="5" type="ORF">A9K55_000822</name>
</gene>
<name>A0A2H4STU5_CORMI</name>
<reference evidence="5 6" key="1">
    <citation type="journal article" date="2017" name="BMC Genomics">
        <title>Chromosome level assembly and secondary metabolite potential of the parasitic fungus Cordyceps militaris.</title>
        <authorList>
            <person name="Kramer G.J."/>
            <person name="Nodwell J.R."/>
        </authorList>
    </citation>
    <scope>NUCLEOTIDE SEQUENCE [LARGE SCALE GENOMIC DNA]</scope>
    <source>
        <strain evidence="5 6">ATCC 34164</strain>
    </source>
</reference>
<feature type="transmembrane region" description="Helical" evidence="4">
    <location>
        <begin position="204"/>
        <end position="224"/>
    </location>
</feature>
<keyword evidence="1" id="KW-0489">Methyltransferase</keyword>
<dbReference type="VEuPathDB" id="FungiDB:CCM_03997"/>
<dbReference type="GO" id="GO:0070475">
    <property type="term" value="P:rRNA base methylation"/>
    <property type="evidence" value="ECO:0007669"/>
    <property type="project" value="TreeGrafter"/>
</dbReference>
<dbReference type="VEuPathDB" id="FungiDB:A9K55_000822"/>
<evidence type="ECO:0000256" key="3">
    <source>
        <dbReference type="SAM" id="MobiDB-lite"/>
    </source>
</evidence>
<sequence>MEHPVQLTQMDPMPIWSPAASDHGVRRARSPLVPAEVGFNPSEGIALRLGPEGHITDHPGSAVAYNPPPQVFAPPPTGPAYMQGHDTRDLHSLQQSGQHNFREYLVLQKEYRRYGGNADRLRYQTDLVLSDLLGLQIHVRDLARAAQNHRWRKWLMGGIFASFIPLVRRIFRRGNDPDSKAAANDTEYAFQKSQNILARVKNSVFGVGKLASVGFFVFAVLYIFQSEVSLRVARTTQRRLKQLADRIHDGDYSLGERDGRALEGWRLSRLTNRGCYTTRTTSANGKASAEMASDENEIKLTLGSDEVVPEEETQQHKDERFRTLYSNPPDFKQIAALDADFAAVVQGRELDFKDPKAVLQLSKTLLKLDFGLSLDLPSNRLCPPIPNRHNYILWLKDLLDSTTYDAPGGRLVGIDIGTGASCIYPMLGCTQRPWYFIAADIDDDSLSWAKKNVEQNDLQTRIQLVRSDPNGPIIPISAAPTDDVAFVMTNPPFYKSAEELDERAAAKSLPPRTACTGAPVEMVTDGGEVAFVGRILDESLVLRGRVQWYTAMLGFLSSVTALVHRLRAHDIGNYAVTELVQGKKTRRWVVAWSFRAMRPPQAIARGTAAAGSLKGSLPAHTEVTVADFPGLDAISKFAGGLQEAMDALETTHWAWDRQKLEGTLRVADKVWTRAWRRQRQRSMDMGLQVNNGRVKEEFGFGISIHVNLDSVVVRCRWIEGLDESAFISFTGYLKTTAKNIYDGLEEKQPEKPE</sequence>
<dbReference type="AlphaFoldDB" id="A0A2H4STU5"/>
<dbReference type="PANTHER" id="PTHR13393">
    <property type="entry name" value="SAM-DEPENDENT METHYLTRANSFERASE"/>
    <property type="match status" value="1"/>
</dbReference>
<evidence type="ECO:0000256" key="1">
    <source>
        <dbReference type="ARBA" id="ARBA00022603"/>
    </source>
</evidence>
<keyword evidence="4" id="KW-0472">Membrane</keyword>
<dbReference type="Proteomes" id="UP000323067">
    <property type="component" value="Chromosome ii"/>
</dbReference>
<evidence type="ECO:0000313" key="6">
    <source>
        <dbReference type="Proteomes" id="UP000323067"/>
    </source>
</evidence>
<keyword evidence="4" id="KW-1133">Transmembrane helix</keyword>
<dbReference type="Pfam" id="PF05971">
    <property type="entry name" value="Methyltransf_10"/>
    <property type="match status" value="1"/>
</dbReference>